<feature type="compositionally biased region" description="Low complexity" evidence="1">
    <location>
        <begin position="286"/>
        <end position="297"/>
    </location>
</feature>
<protein>
    <submittedName>
        <fullName evidence="2">Uncharacterized protein</fullName>
    </submittedName>
</protein>
<evidence type="ECO:0000313" key="3">
    <source>
        <dbReference type="Proteomes" id="UP000076078"/>
    </source>
</evidence>
<feature type="region of interest" description="Disordered" evidence="1">
    <location>
        <begin position="284"/>
        <end position="395"/>
    </location>
</feature>
<reference evidence="2 3" key="1">
    <citation type="submission" date="2015-12" db="EMBL/GenBank/DDBJ databases">
        <title>Dictyostelia acquired genes for synthesis and detection of signals that induce cell-type specialization by lateral gene transfer from prokaryotes.</title>
        <authorList>
            <person name="Gloeckner G."/>
            <person name="Schaap P."/>
        </authorList>
    </citation>
    <scope>NUCLEOTIDE SEQUENCE [LARGE SCALE GENOMIC DNA]</scope>
    <source>
        <strain evidence="2 3">TK</strain>
    </source>
</reference>
<dbReference type="Proteomes" id="UP000076078">
    <property type="component" value="Unassembled WGS sequence"/>
</dbReference>
<feature type="region of interest" description="Disordered" evidence="1">
    <location>
        <begin position="113"/>
        <end position="182"/>
    </location>
</feature>
<accession>A0A152A571</accession>
<organism evidence="2 3">
    <name type="scientific">Tieghemostelium lacteum</name>
    <name type="common">Slime mold</name>
    <name type="synonym">Dictyostelium lacteum</name>
    <dbReference type="NCBI Taxonomy" id="361077"/>
    <lineage>
        <taxon>Eukaryota</taxon>
        <taxon>Amoebozoa</taxon>
        <taxon>Evosea</taxon>
        <taxon>Eumycetozoa</taxon>
        <taxon>Dictyostelia</taxon>
        <taxon>Dictyosteliales</taxon>
        <taxon>Raperosteliaceae</taxon>
        <taxon>Tieghemostelium</taxon>
    </lineage>
</organism>
<proteinExistence type="predicted"/>
<gene>
    <name evidence="2" type="ORF">DLAC_02350</name>
</gene>
<name>A0A152A571_TIELA</name>
<dbReference type="OMA" id="NNTHHIN"/>
<feature type="compositionally biased region" description="Low complexity" evidence="1">
    <location>
        <begin position="113"/>
        <end position="178"/>
    </location>
</feature>
<evidence type="ECO:0000313" key="2">
    <source>
        <dbReference type="EMBL" id="KYR01231.1"/>
    </source>
</evidence>
<dbReference type="STRING" id="361077.A0A152A571"/>
<keyword evidence="3" id="KW-1185">Reference proteome</keyword>
<sequence>MIVDQYSPQIRRFVWTFVFQLLNQAPRQCDLPFTPIINSWLDEKSIDLMDIETYFTAFTQAQYANPNMFPNFPPIPTTFNIPGISGPTTSFRIPKSQFDLINGGSNQVSLQQLTTNQSQPTSPQSLSPQLQQQQLQSQLNYKPKQQQQQQQQSPQIPTLPINKLPTNTNNNTTPTKSNGQKNSVWSTELSSVFQQLALLQSWSYGLERIALSQKDMIWRTCRSFTGFVNYDSTSFIRTFGDWSNNPLPNLVHITVMFAAIGYLKEMGILKLDLHYPQSSVSVFSDNQQQQGQSQLMMGNGGQKKSLPRSTSNGSIYTDDDDEDQEEYDDEDDQDNYQSPPLIKVTPTQHQQQQSQHNRLKTNEDNFENESFSNVQSSSNSSPYISPRSHLAPQTLPNHHLLNSKKRKSTEDINDLAVAASLSDPSTPTSPYGSDDENSNSTSLVLPSLKFKNSLLNNNNTQHSEHSNTDDEIDSLNKLKKLKTKSHSNNVIILNNNNNINNNANNNNINNNNNITNISNDNSTNEKDSESNSTQEPSSPSKSSMNINSILCS</sequence>
<dbReference type="OrthoDB" id="20816at2759"/>
<feature type="compositionally biased region" description="Acidic residues" evidence="1">
    <location>
        <begin position="317"/>
        <end position="334"/>
    </location>
</feature>
<comment type="caution">
    <text evidence="2">The sequence shown here is derived from an EMBL/GenBank/DDBJ whole genome shotgun (WGS) entry which is preliminary data.</text>
</comment>
<feature type="compositionally biased region" description="Low complexity" evidence="1">
    <location>
        <begin position="503"/>
        <end position="522"/>
    </location>
</feature>
<feature type="region of interest" description="Disordered" evidence="1">
    <location>
        <begin position="418"/>
        <end position="442"/>
    </location>
</feature>
<evidence type="ECO:0000256" key="1">
    <source>
        <dbReference type="SAM" id="MobiDB-lite"/>
    </source>
</evidence>
<dbReference type="EMBL" id="LODT01000011">
    <property type="protein sequence ID" value="KYR01231.1"/>
    <property type="molecule type" value="Genomic_DNA"/>
</dbReference>
<feature type="compositionally biased region" description="Low complexity" evidence="1">
    <location>
        <begin position="530"/>
        <end position="552"/>
    </location>
</feature>
<feature type="compositionally biased region" description="Low complexity" evidence="1">
    <location>
        <begin position="368"/>
        <end position="381"/>
    </location>
</feature>
<dbReference type="AlphaFoldDB" id="A0A152A571"/>
<dbReference type="FunCoup" id="A0A152A571">
    <property type="interactions" value="114"/>
</dbReference>
<feature type="region of interest" description="Disordered" evidence="1">
    <location>
        <begin position="503"/>
        <end position="552"/>
    </location>
</feature>
<feature type="compositionally biased region" description="Polar residues" evidence="1">
    <location>
        <begin position="422"/>
        <end position="431"/>
    </location>
</feature>
<dbReference type="InParanoid" id="A0A152A571"/>